<dbReference type="GO" id="GO:0016020">
    <property type="term" value="C:membrane"/>
    <property type="evidence" value="ECO:0007669"/>
    <property type="project" value="UniProtKB-SubCell"/>
</dbReference>
<feature type="transmembrane region" description="Helical" evidence="6">
    <location>
        <begin position="6"/>
        <end position="24"/>
    </location>
</feature>
<proteinExistence type="predicted"/>
<dbReference type="EMBL" id="JAFCMP010000072">
    <property type="protein sequence ID" value="KAG5188285.1"/>
    <property type="molecule type" value="Genomic_DNA"/>
</dbReference>
<dbReference type="Proteomes" id="UP000664859">
    <property type="component" value="Unassembled WGS sequence"/>
</dbReference>
<dbReference type="InterPro" id="IPR005821">
    <property type="entry name" value="Ion_trans_dom"/>
</dbReference>
<evidence type="ECO:0000256" key="6">
    <source>
        <dbReference type="SAM" id="Phobius"/>
    </source>
</evidence>
<evidence type="ECO:0000256" key="5">
    <source>
        <dbReference type="SAM" id="MobiDB-lite"/>
    </source>
</evidence>
<accession>A0A835ZBE0</accession>
<feature type="transmembrane region" description="Helical" evidence="6">
    <location>
        <begin position="136"/>
        <end position="158"/>
    </location>
</feature>
<evidence type="ECO:0000256" key="1">
    <source>
        <dbReference type="ARBA" id="ARBA00004141"/>
    </source>
</evidence>
<evidence type="ECO:0000256" key="3">
    <source>
        <dbReference type="ARBA" id="ARBA00022989"/>
    </source>
</evidence>
<sequence length="342" mass="39105">MLGVSLAGALHTLVWYSVAVLDVVPQSRIMTFVLDAVRRNTGKIAVTVLLLLMSLYFYAIVSWLVWPGQYELNQHGGCDSILSCWLLHIDYGLLDAPSWDNYAYANPEMPPLKTTNVISLQWYDMGTTLAATLFQLTYYIVVNLVMGAILAGLIIDTFSEMRQESERKDRDIRDKCFICSLDRDSFEQVGVVFQTHITEEHNLWKYVWFKLYLEQKDPLAYTGPEHHAAQLFRHKNEFVRLIPIKKALAFRRTAGTVRETQDLTTVYSRVKELGEGTSKLTAMLSTRFQEQEEDSKRLRLLTKQGERMERTVRQLERRLEEAGPRGGHPTEAPLPGALMGSP</sequence>
<dbReference type="PANTHER" id="PTHR13715">
    <property type="entry name" value="RYANODINE RECEPTOR AND IP3 RECEPTOR"/>
    <property type="match status" value="1"/>
</dbReference>
<keyword evidence="9" id="KW-1185">Reference proteome</keyword>
<dbReference type="GO" id="GO:0005216">
    <property type="term" value="F:monoatomic ion channel activity"/>
    <property type="evidence" value="ECO:0007669"/>
    <property type="project" value="InterPro"/>
</dbReference>
<dbReference type="GO" id="GO:0006816">
    <property type="term" value="P:calcium ion transport"/>
    <property type="evidence" value="ECO:0007669"/>
    <property type="project" value="InterPro"/>
</dbReference>
<comment type="subcellular location">
    <subcellularLocation>
        <location evidence="1">Membrane</location>
        <topology evidence="1">Multi-pass membrane protein</topology>
    </subcellularLocation>
</comment>
<keyword evidence="4 6" id="KW-0472">Membrane</keyword>
<evidence type="ECO:0000256" key="4">
    <source>
        <dbReference type="ARBA" id="ARBA00023136"/>
    </source>
</evidence>
<feature type="region of interest" description="Disordered" evidence="5">
    <location>
        <begin position="316"/>
        <end position="342"/>
    </location>
</feature>
<keyword evidence="3 6" id="KW-1133">Transmembrane helix</keyword>
<evidence type="ECO:0000313" key="8">
    <source>
        <dbReference type="EMBL" id="KAG5188285.1"/>
    </source>
</evidence>
<evidence type="ECO:0000256" key="2">
    <source>
        <dbReference type="ARBA" id="ARBA00022692"/>
    </source>
</evidence>
<dbReference type="AlphaFoldDB" id="A0A835ZBE0"/>
<evidence type="ECO:0000313" key="9">
    <source>
        <dbReference type="Proteomes" id="UP000664859"/>
    </source>
</evidence>
<comment type="caution">
    <text evidence="8">The sequence shown here is derived from an EMBL/GenBank/DDBJ whole genome shotgun (WGS) entry which is preliminary data.</text>
</comment>
<name>A0A835ZBE0_9STRA</name>
<keyword evidence="2 6" id="KW-0812">Transmembrane</keyword>
<reference evidence="8" key="1">
    <citation type="submission" date="2021-02" db="EMBL/GenBank/DDBJ databases">
        <title>First Annotated Genome of the Yellow-green Alga Tribonema minus.</title>
        <authorList>
            <person name="Mahan K.M."/>
        </authorList>
    </citation>
    <scope>NUCLEOTIDE SEQUENCE</scope>
    <source>
        <strain evidence="8">UTEX B ZZ1240</strain>
    </source>
</reference>
<organism evidence="8 9">
    <name type="scientific">Tribonema minus</name>
    <dbReference type="NCBI Taxonomy" id="303371"/>
    <lineage>
        <taxon>Eukaryota</taxon>
        <taxon>Sar</taxon>
        <taxon>Stramenopiles</taxon>
        <taxon>Ochrophyta</taxon>
        <taxon>PX clade</taxon>
        <taxon>Xanthophyceae</taxon>
        <taxon>Tribonematales</taxon>
        <taxon>Tribonemataceae</taxon>
        <taxon>Tribonema</taxon>
    </lineage>
</organism>
<dbReference type="Gene3D" id="1.10.287.70">
    <property type="match status" value="1"/>
</dbReference>
<gene>
    <name evidence="8" type="ORF">JKP88DRAFT_304976</name>
</gene>
<dbReference type="Pfam" id="PF00520">
    <property type="entry name" value="Ion_trans"/>
    <property type="match status" value="1"/>
</dbReference>
<dbReference type="OrthoDB" id="300855at2759"/>
<protein>
    <recommendedName>
        <fullName evidence="7">Ion transport domain-containing protein</fullName>
    </recommendedName>
</protein>
<dbReference type="InterPro" id="IPR015925">
    <property type="entry name" value="Ryanodine_IP3_receptor"/>
</dbReference>
<dbReference type="PANTHER" id="PTHR13715:SF102">
    <property type="entry name" value="INOSITOL 1,4,5-TRISPHOSPHATE RECEPTOR"/>
    <property type="match status" value="1"/>
</dbReference>
<evidence type="ECO:0000259" key="7">
    <source>
        <dbReference type="Pfam" id="PF00520"/>
    </source>
</evidence>
<feature type="transmembrane region" description="Helical" evidence="6">
    <location>
        <begin position="44"/>
        <end position="66"/>
    </location>
</feature>
<feature type="domain" description="Ion transport" evidence="7">
    <location>
        <begin position="14"/>
        <end position="165"/>
    </location>
</feature>